<proteinExistence type="predicted"/>
<dbReference type="GO" id="GO:0006879">
    <property type="term" value="P:intracellular iron ion homeostasis"/>
    <property type="evidence" value="ECO:0007669"/>
    <property type="project" value="TreeGrafter"/>
</dbReference>
<evidence type="ECO:0000256" key="1">
    <source>
        <dbReference type="ARBA" id="ARBA00004141"/>
    </source>
</evidence>
<evidence type="ECO:0000256" key="4">
    <source>
        <dbReference type="ARBA" id="ARBA00022989"/>
    </source>
</evidence>
<feature type="domain" description="FAD-binding 8" evidence="9">
    <location>
        <begin position="735"/>
        <end position="789"/>
    </location>
</feature>
<dbReference type="EMBL" id="CAJSTJ010000136">
    <property type="protein sequence ID" value="CAG7560693.1"/>
    <property type="molecule type" value="Genomic_DNA"/>
</dbReference>
<dbReference type="GO" id="GO:0000293">
    <property type="term" value="F:ferric-chelate reductase activity"/>
    <property type="evidence" value="ECO:0007669"/>
    <property type="project" value="TreeGrafter"/>
</dbReference>
<keyword evidence="4 7" id="KW-1133">Transmembrane helix</keyword>
<feature type="transmembrane region" description="Helical" evidence="7">
    <location>
        <begin position="651"/>
        <end position="672"/>
    </location>
</feature>
<dbReference type="Proteomes" id="UP000693738">
    <property type="component" value="Unassembled WGS sequence"/>
</dbReference>
<evidence type="ECO:0000256" key="5">
    <source>
        <dbReference type="ARBA" id="ARBA00023065"/>
    </source>
</evidence>
<dbReference type="PANTHER" id="PTHR32361">
    <property type="entry name" value="FERRIC/CUPRIC REDUCTASE TRANSMEMBRANE COMPONENT"/>
    <property type="match status" value="1"/>
</dbReference>
<accession>A0A8J2NDQ0</accession>
<dbReference type="PANTHER" id="PTHR32361:SF9">
    <property type="entry name" value="FERRIC REDUCTASE TRANSMEMBRANE COMPONENT 3-RELATED"/>
    <property type="match status" value="1"/>
</dbReference>
<dbReference type="InterPro" id="IPR013112">
    <property type="entry name" value="FAD-bd_8"/>
</dbReference>
<evidence type="ECO:0000256" key="3">
    <source>
        <dbReference type="ARBA" id="ARBA00022692"/>
    </source>
</evidence>
<comment type="subcellular location">
    <subcellularLocation>
        <location evidence="1">Membrane</location>
        <topology evidence="1">Multi-pass membrane protein</topology>
    </subcellularLocation>
</comment>
<dbReference type="Pfam" id="PF13738">
    <property type="entry name" value="Pyr_redox_3"/>
    <property type="match status" value="1"/>
</dbReference>
<gene>
    <name evidence="10" type="ORF">FEQUK3_LOCUS6353</name>
</gene>
<feature type="transmembrane region" description="Helical" evidence="7">
    <location>
        <begin position="711"/>
        <end position="729"/>
    </location>
</feature>
<protein>
    <recommendedName>
        <fullName evidence="12">FAD-binding FR-type domain-containing protein</fullName>
    </recommendedName>
</protein>
<name>A0A8J2NDQ0_FUSEQ</name>
<comment type="caution">
    <text evidence="10">The sequence shown here is derived from an EMBL/GenBank/DDBJ whole genome shotgun (WGS) entry which is preliminary data.</text>
</comment>
<dbReference type="Pfam" id="PF08022">
    <property type="entry name" value="FAD_binding_8"/>
    <property type="match status" value="1"/>
</dbReference>
<keyword evidence="2" id="KW-0813">Transport</keyword>
<dbReference type="AlphaFoldDB" id="A0A8J2NDQ0"/>
<feature type="transmembrane region" description="Helical" evidence="7">
    <location>
        <begin position="679"/>
        <end position="699"/>
    </location>
</feature>
<evidence type="ECO:0000313" key="10">
    <source>
        <dbReference type="EMBL" id="CAG7560693.1"/>
    </source>
</evidence>
<evidence type="ECO:0000256" key="6">
    <source>
        <dbReference type="ARBA" id="ARBA00023136"/>
    </source>
</evidence>
<reference evidence="10" key="1">
    <citation type="submission" date="2021-05" db="EMBL/GenBank/DDBJ databases">
        <authorList>
            <person name="Khan N."/>
        </authorList>
    </citation>
    <scope>NUCLEOTIDE SEQUENCE</scope>
</reference>
<keyword evidence="3 7" id="KW-0812">Transmembrane</keyword>
<evidence type="ECO:0000259" key="9">
    <source>
        <dbReference type="Pfam" id="PF08022"/>
    </source>
</evidence>
<dbReference type="GO" id="GO:0006826">
    <property type="term" value="P:iron ion transport"/>
    <property type="evidence" value="ECO:0007669"/>
    <property type="project" value="TreeGrafter"/>
</dbReference>
<dbReference type="GO" id="GO:0005886">
    <property type="term" value="C:plasma membrane"/>
    <property type="evidence" value="ECO:0007669"/>
    <property type="project" value="TreeGrafter"/>
</dbReference>
<evidence type="ECO:0008006" key="12">
    <source>
        <dbReference type="Google" id="ProtNLM"/>
    </source>
</evidence>
<evidence type="ECO:0000259" key="8">
    <source>
        <dbReference type="Pfam" id="PF01794"/>
    </source>
</evidence>
<organism evidence="10 11">
    <name type="scientific">Fusarium equiseti</name>
    <name type="common">Fusarium scirpi</name>
    <dbReference type="NCBI Taxonomy" id="61235"/>
    <lineage>
        <taxon>Eukaryota</taxon>
        <taxon>Fungi</taxon>
        <taxon>Dikarya</taxon>
        <taxon>Ascomycota</taxon>
        <taxon>Pezizomycotina</taxon>
        <taxon>Sordariomycetes</taxon>
        <taxon>Hypocreomycetidae</taxon>
        <taxon>Hypocreales</taxon>
        <taxon>Nectriaceae</taxon>
        <taxon>Fusarium</taxon>
        <taxon>Fusarium incarnatum-equiseti species complex</taxon>
    </lineage>
</organism>
<keyword evidence="6 7" id="KW-0472">Membrane</keyword>
<evidence type="ECO:0000313" key="11">
    <source>
        <dbReference type="Proteomes" id="UP000693738"/>
    </source>
</evidence>
<dbReference type="Pfam" id="PF01794">
    <property type="entry name" value="Ferric_reduct"/>
    <property type="match status" value="1"/>
</dbReference>
<dbReference type="InterPro" id="IPR051410">
    <property type="entry name" value="Ferric/Cupric_Reductase"/>
</dbReference>
<dbReference type="InterPro" id="IPR013130">
    <property type="entry name" value="Fe3_Rdtase_TM_dom"/>
</dbReference>
<feature type="domain" description="Ferric oxidoreductase" evidence="8">
    <location>
        <begin position="600"/>
        <end position="694"/>
    </location>
</feature>
<dbReference type="GO" id="GO:0015677">
    <property type="term" value="P:copper ion import"/>
    <property type="evidence" value="ECO:0007669"/>
    <property type="project" value="TreeGrafter"/>
</dbReference>
<sequence>MEEFDLVVVGAGYYGLGAAKQYHVTHPDHSLAIFDANASVGGVWSNERVYPCLRSNNLWGTYEYPDFPMTTERFGVKLREYIPGEVMHNYLESYAREFGIDRYLGLGTKVLSAEHQSEGGWLLETQSEGLELPAQVIAKRLIVATGQDSEPLMPHIRGQEQFDRPLFHSRDFQKYRDTVNTAKRVTVFGGTKSAWDAVYAYATHGVKVDWIIRPTGHGPVWMSPSFVTPFKVWIEKLVNIRWLHWFAPCIWGQDSGYHGINYFWHRTAIGRAITTAFWKILAADVIDLMQFDSHPELKKLKPTSSAMHTGTAFGILNYPTDFHELIRNGTVKIYEKDLSHLSEGKVHLDDAQETILESDAFVAVTGWKPFSPLKFLPEGIDRKIGLPFLPDTSDKGNSPDEGLGSCTTLLDKADQEIQQQFPSLKTPMKFNPNYKHLSETKAFKMAPSDAPILSHTPMMLYHFMVPATTEFLRTKDLAFTGYSTNFSNGTCAHIQGLWISAFFDGTLARDPSSAVSAGQGGMTADQVQWQTVLHNRFGKWRYPNDAGARVPDFIFEAVPFMDMMMADLGLAVHRKQGWFKEMTEPYGPEDYRSINEEHATRITNWNFSTFLVLHRWAARLCAIHAIIHSITLLAAYGSLGTHYTDVYKPCWIWGIVGTLCLLLLLFQSLLLFRHASYEVFLILHILLTLFVIVGSWYHIYYWKPYSGIYELWIYMVFAVWFFDRLFRVLRVAKNGIRRATVVELSNEIVRLDISGVRWLSQPGHHAYVYFPTLQPLRAWQNHPFSVNNSALLQKCTPSTQELSHDKDMKLNRTAPQITVSQKAPGTDSISIYIKKHRGTTSLLTERLGLPVLLEGLYDGPSREILECNRVLLIGGGIGITGLLFWSRAHVNVKLVWSLKEPSQALLKDLETALTGIDDKTVLVGERLGLKALLEQEVEAGWKKVGVVVCGPAELCDSVRTIVVTLERASGVVFELEVDAFSW</sequence>
<evidence type="ECO:0000256" key="7">
    <source>
        <dbReference type="SAM" id="Phobius"/>
    </source>
</evidence>
<evidence type="ECO:0000256" key="2">
    <source>
        <dbReference type="ARBA" id="ARBA00022448"/>
    </source>
</evidence>
<keyword evidence="5" id="KW-0406">Ion transport</keyword>